<dbReference type="PANTHER" id="PTHR47053:SF1">
    <property type="entry name" value="MUREIN DD-ENDOPEPTIDASE MEPH-RELATED"/>
    <property type="match status" value="1"/>
</dbReference>
<feature type="domain" description="NlpC/P60" evidence="5">
    <location>
        <begin position="151"/>
        <end position="269"/>
    </location>
</feature>
<name>A0A926QMR4_9BACL</name>
<keyword evidence="4" id="KW-0788">Thiol protease</keyword>
<keyword evidence="2" id="KW-0645">Protease</keyword>
<evidence type="ECO:0000259" key="5">
    <source>
        <dbReference type="PROSITE" id="PS51935"/>
    </source>
</evidence>
<evidence type="ECO:0000313" key="7">
    <source>
        <dbReference type="Proteomes" id="UP000650466"/>
    </source>
</evidence>
<dbReference type="Pfam" id="PF00877">
    <property type="entry name" value="NLPC_P60"/>
    <property type="match status" value="1"/>
</dbReference>
<evidence type="ECO:0000256" key="2">
    <source>
        <dbReference type="ARBA" id="ARBA00022670"/>
    </source>
</evidence>
<keyword evidence="7" id="KW-1185">Reference proteome</keyword>
<dbReference type="InterPro" id="IPR036582">
    <property type="entry name" value="Mao_N_sf"/>
</dbReference>
<dbReference type="PROSITE" id="PS51935">
    <property type="entry name" value="NLPC_P60"/>
    <property type="match status" value="1"/>
</dbReference>
<proteinExistence type="inferred from homology"/>
<sequence>MSSAQAASSSLPVKVQINDEIVQFPEVQPFIDEKGTLQVPLRVLSEKLGYQVTWAKQGDEVVIGLTRNKQSILLTTDMQQAIVDSKRISLESSPTLYQGSTYVPLRFITETFGSAIEWNEANQIAIVGTDGKSHKPAWIAPPQAPQALPAPSITDQIVQTANAYMGVPYVWGGTTPNGFDCSGFVRYVFQSKGIDLPRTSASMHSEAGTKVTDLKVGDLVFFASKSFNHVGIYLGNDQFISATSSRGVTVDSLSSSYWSARYVGAKRVL</sequence>
<gene>
    <name evidence="6" type="ORF">ICC18_26510</name>
</gene>
<evidence type="ECO:0000256" key="4">
    <source>
        <dbReference type="ARBA" id="ARBA00022807"/>
    </source>
</evidence>
<dbReference type="PANTHER" id="PTHR47053">
    <property type="entry name" value="MUREIN DD-ENDOPEPTIDASE MEPH-RELATED"/>
    <property type="match status" value="1"/>
</dbReference>
<comment type="caution">
    <text evidence="6">The sequence shown here is derived from an EMBL/GenBank/DDBJ whole genome shotgun (WGS) entry which is preliminary data.</text>
</comment>
<accession>A0A926QMR4</accession>
<reference evidence="6" key="1">
    <citation type="submission" date="2020-09" db="EMBL/GenBank/DDBJ databases">
        <title>Draft Genome Sequence of Paenibacillus sp. WST5.</title>
        <authorList>
            <person name="Bao Z."/>
        </authorList>
    </citation>
    <scope>NUCLEOTIDE SEQUENCE</scope>
    <source>
        <strain evidence="6">WST5</strain>
    </source>
</reference>
<dbReference type="InterPro" id="IPR051202">
    <property type="entry name" value="Peptidase_C40"/>
</dbReference>
<keyword evidence="3" id="KW-0378">Hydrolase</keyword>
<dbReference type="EMBL" id="JACVVD010000012">
    <property type="protein sequence ID" value="MBD0383634.1"/>
    <property type="molecule type" value="Genomic_DNA"/>
</dbReference>
<dbReference type="AlphaFoldDB" id="A0A926QMR4"/>
<dbReference type="GO" id="GO:0006508">
    <property type="term" value="P:proteolysis"/>
    <property type="evidence" value="ECO:0007669"/>
    <property type="project" value="UniProtKB-KW"/>
</dbReference>
<evidence type="ECO:0000256" key="3">
    <source>
        <dbReference type="ARBA" id="ARBA00022801"/>
    </source>
</evidence>
<dbReference type="Pfam" id="PF07833">
    <property type="entry name" value="Cu_amine_oxidN1"/>
    <property type="match status" value="1"/>
</dbReference>
<dbReference type="Proteomes" id="UP000650466">
    <property type="component" value="Unassembled WGS sequence"/>
</dbReference>
<organism evidence="6 7">
    <name type="scientific">Paenibacillus sedimenti</name>
    <dbReference type="NCBI Taxonomy" id="2770274"/>
    <lineage>
        <taxon>Bacteria</taxon>
        <taxon>Bacillati</taxon>
        <taxon>Bacillota</taxon>
        <taxon>Bacilli</taxon>
        <taxon>Bacillales</taxon>
        <taxon>Paenibacillaceae</taxon>
        <taxon>Paenibacillus</taxon>
    </lineage>
</organism>
<dbReference type="SUPFAM" id="SSF55383">
    <property type="entry name" value="Copper amine oxidase, domain N"/>
    <property type="match status" value="1"/>
</dbReference>
<comment type="similarity">
    <text evidence="1">Belongs to the peptidase C40 family.</text>
</comment>
<dbReference type="InterPro" id="IPR000064">
    <property type="entry name" value="NLP_P60_dom"/>
</dbReference>
<dbReference type="InterPro" id="IPR012854">
    <property type="entry name" value="Cu_amine_oxidase-like_N"/>
</dbReference>
<dbReference type="GO" id="GO:0008234">
    <property type="term" value="F:cysteine-type peptidase activity"/>
    <property type="evidence" value="ECO:0007669"/>
    <property type="project" value="UniProtKB-KW"/>
</dbReference>
<dbReference type="Gene3D" id="3.30.457.10">
    <property type="entry name" value="Copper amine oxidase-like, N-terminal domain"/>
    <property type="match status" value="1"/>
</dbReference>
<dbReference type="InterPro" id="IPR038765">
    <property type="entry name" value="Papain-like_cys_pep_sf"/>
</dbReference>
<dbReference type="SUPFAM" id="SSF54001">
    <property type="entry name" value="Cysteine proteinases"/>
    <property type="match status" value="1"/>
</dbReference>
<evidence type="ECO:0000313" key="6">
    <source>
        <dbReference type="EMBL" id="MBD0383634.1"/>
    </source>
</evidence>
<evidence type="ECO:0000256" key="1">
    <source>
        <dbReference type="ARBA" id="ARBA00007074"/>
    </source>
</evidence>
<protein>
    <submittedName>
        <fullName evidence="6">C40 family peptidase</fullName>
    </submittedName>
</protein>
<dbReference type="Gene3D" id="3.90.1720.10">
    <property type="entry name" value="endopeptidase domain like (from Nostoc punctiforme)"/>
    <property type="match status" value="1"/>
</dbReference>